<evidence type="ECO:0000256" key="1">
    <source>
        <dbReference type="ARBA" id="ARBA00006914"/>
    </source>
</evidence>
<organism evidence="6 7">
    <name type="scientific">Heterobasidion irregulare (strain TC 32-1)</name>
    <dbReference type="NCBI Taxonomy" id="747525"/>
    <lineage>
        <taxon>Eukaryota</taxon>
        <taxon>Fungi</taxon>
        <taxon>Dikarya</taxon>
        <taxon>Basidiomycota</taxon>
        <taxon>Agaricomycotina</taxon>
        <taxon>Agaricomycetes</taxon>
        <taxon>Russulales</taxon>
        <taxon>Bondarzewiaceae</taxon>
        <taxon>Heterobasidion</taxon>
        <taxon>Heterobasidion annosum species complex</taxon>
    </lineage>
</organism>
<dbReference type="GO" id="GO:1990275">
    <property type="term" value="F:preribosome binding"/>
    <property type="evidence" value="ECO:0007669"/>
    <property type="project" value="TreeGrafter"/>
</dbReference>
<dbReference type="PANTHER" id="PTHR23077">
    <property type="entry name" value="AAA-FAMILY ATPASE"/>
    <property type="match status" value="1"/>
</dbReference>
<feature type="non-terminal residue" evidence="6">
    <location>
        <position position="259"/>
    </location>
</feature>
<evidence type="ECO:0000313" key="6">
    <source>
        <dbReference type="EMBL" id="ETW82664.1"/>
    </source>
</evidence>
<protein>
    <submittedName>
        <fullName evidence="6">Nuclear AAA ATPase</fullName>
    </submittedName>
</protein>
<dbReference type="GO" id="GO:0003723">
    <property type="term" value="F:RNA binding"/>
    <property type="evidence" value="ECO:0007669"/>
    <property type="project" value="TreeGrafter"/>
</dbReference>
<dbReference type="GO" id="GO:0042254">
    <property type="term" value="P:ribosome biogenesis"/>
    <property type="evidence" value="ECO:0007669"/>
    <property type="project" value="TreeGrafter"/>
</dbReference>
<dbReference type="GO" id="GO:0016887">
    <property type="term" value="F:ATP hydrolysis activity"/>
    <property type="evidence" value="ECO:0007669"/>
    <property type="project" value="InterPro"/>
</dbReference>
<evidence type="ECO:0000259" key="5">
    <source>
        <dbReference type="SMART" id="SM00382"/>
    </source>
</evidence>
<dbReference type="Gene3D" id="3.40.50.300">
    <property type="entry name" value="P-loop containing nucleotide triphosphate hydrolases"/>
    <property type="match status" value="1"/>
</dbReference>
<dbReference type="eggNOG" id="KOG0733">
    <property type="taxonomic scope" value="Eukaryota"/>
</dbReference>
<dbReference type="InterPro" id="IPR003593">
    <property type="entry name" value="AAA+_ATPase"/>
</dbReference>
<accession>W4KA92</accession>
<dbReference type="OrthoDB" id="27435at2759"/>
<feature type="non-terminal residue" evidence="6">
    <location>
        <position position="1"/>
    </location>
</feature>
<dbReference type="RefSeq" id="XP_009544609.1">
    <property type="nucleotide sequence ID" value="XM_009546314.1"/>
</dbReference>
<sequence>SLSIHDFAAALKHAQPSAQREGFATVPDFTWADAGALHATRSGLHMAVVQPIRRPELFKKVGIDAPCGVLLWGPPGCGKTLLAKAVANESRANFISVKGPELLNKYVGESERAVRQVFSRARASSPCVIFFDELDALVPRRDESLSESSARVVNTLLTELDGLDSRKGVFVLGATNRPDMIDPAMCRPGRLDKLLYIDLPTADERVEIVRTMMRKLPLGPDGAKEAVETLVRERGDGYSGADLAAVVREAGVLALRRTL</sequence>
<dbReference type="Proteomes" id="UP000030671">
    <property type="component" value="Unassembled WGS sequence"/>
</dbReference>
<dbReference type="GeneID" id="20668701"/>
<dbReference type="GO" id="GO:0005634">
    <property type="term" value="C:nucleus"/>
    <property type="evidence" value="ECO:0007669"/>
    <property type="project" value="TreeGrafter"/>
</dbReference>
<dbReference type="EMBL" id="KI925457">
    <property type="protein sequence ID" value="ETW82664.1"/>
    <property type="molecule type" value="Genomic_DNA"/>
</dbReference>
<dbReference type="FunFam" id="3.40.50.300:FF:000018">
    <property type="entry name" value="Cell division control 48"/>
    <property type="match status" value="1"/>
</dbReference>
<dbReference type="GO" id="GO:0005524">
    <property type="term" value="F:ATP binding"/>
    <property type="evidence" value="ECO:0007669"/>
    <property type="project" value="UniProtKB-KW"/>
</dbReference>
<dbReference type="STRING" id="747525.W4KA92"/>
<dbReference type="SMART" id="SM00382">
    <property type="entry name" value="AAA"/>
    <property type="match status" value="1"/>
</dbReference>
<name>W4KA92_HETIT</name>
<dbReference type="InterPro" id="IPR003959">
    <property type="entry name" value="ATPase_AAA_core"/>
</dbReference>
<evidence type="ECO:0000256" key="3">
    <source>
        <dbReference type="ARBA" id="ARBA00022741"/>
    </source>
</evidence>
<dbReference type="InParanoid" id="W4KA92"/>
<evidence type="ECO:0000313" key="7">
    <source>
        <dbReference type="Proteomes" id="UP000030671"/>
    </source>
</evidence>
<dbReference type="SUPFAM" id="SSF52540">
    <property type="entry name" value="P-loop containing nucleoside triphosphate hydrolases"/>
    <property type="match status" value="1"/>
</dbReference>
<proteinExistence type="inferred from homology"/>
<evidence type="ECO:0000256" key="2">
    <source>
        <dbReference type="ARBA" id="ARBA00022737"/>
    </source>
</evidence>
<feature type="domain" description="AAA+ ATPase" evidence="5">
    <location>
        <begin position="65"/>
        <end position="201"/>
    </location>
</feature>
<dbReference type="CDD" id="cd19530">
    <property type="entry name" value="RecA-like_NVL_r2-like"/>
    <property type="match status" value="1"/>
</dbReference>
<dbReference type="AlphaFoldDB" id="W4KA92"/>
<dbReference type="HOGENOM" id="CLU_000688_21_3_1"/>
<dbReference type="InterPro" id="IPR041569">
    <property type="entry name" value="AAA_lid_3"/>
</dbReference>
<dbReference type="Pfam" id="PF00004">
    <property type="entry name" value="AAA"/>
    <property type="match status" value="1"/>
</dbReference>
<dbReference type="KEGG" id="hir:HETIRDRAFT_22875"/>
<comment type="similarity">
    <text evidence="1">Belongs to the AAA ATPase family.</text>
</comment>
<dbReference type="Gene3D" id="1.10.8.60">
    <property type="match status" value="1"/>
</dbReference>
<dbReference type="InterPro" id="IPR050168">
    <property type="entry name" value="AAA_ATPase_domain"/>
</dbReference>
<dbReference type="InterPro" id="IPR027417">
    <property type="entry name" value="P-loop_NTPase"/>
</dbReference>
<keyword evidence="4" id="KW-0067">ATP-binding</keyword>
<gene>
    <name evidence="6" type="ORF">HETIRDRAFT_22875</name>
</gene>
<dbReference type="Pfam" id="PF17862">
    <property type="entry name" value="AAA_lid_3"/>
    <property type="match status" value="1"/>
</dbReference>
<reference evidence="6 7" key="1">
    <citation type="journal article" date="2012" name="New Phytol.">
        <title>Insight into trade-off between wood decay and parasitism from the genome of a fungal forest pathogen.</title>
        <authorList>
            <person name="Olson A."/>
            <person name="Aerts A."/>
            <person name="Asiegbu F."/>
            <person name="Belbahri L."/>
            <person name="Bouzid O."/>
            <person name="Broberg A."/>
            <person name="Canback B."/>
            <person name="Coutinho P.M."/>
            <person name="Cullen D."/>
            <person name="Dalman K."/>
            <person name="Deflorio G."/>
            <person name="van Diepen L.T."/>
            <person name="Dunand C."/>
            <person name="Duplessis S."/>
            <person name="Durling M."/>
            <person name="Gonthier P."/>
            <person name="Grimwood J."/>
            <person name="Fossdal C.G."/>
            <person name="Hansson D."/>
            <person name="Henrissat B."/>
            <person name="Hietala A."/>
            <person name="Himmelstrand K."/>
            <person name="Hoffmeister D."/>
            <person name="Hogberg N."/>
            <person name="James T.Y."/>
            <person name="Karlsson M."/>
            <person name="Kohler A."/>
            <person name="Kues U."/>
            <person name="Lee Y.H."/>
            <person name="Lin Y.C."/>
            <person name="Lind M."/>
            <person name="Lindquist E."/>
            <person name="Lombard V."/>
            <person name="Lucas S."/>
            <person name="Lunden K."/>
            <person name="Morin E."/>
            <person name="Murat C."/>
            <person name="Park J."/>
            <person name="Raffaello T."/>
            <person name="Rouze P."/>
            <person name="Salamov A."/>
            <person name="Schmutz J."/>
            <person name="Solheim H."/>
            <person name="Stahlberg J."/>
            <person name="Velez H."/>
            <person name="de Vries R.P."/>
            <person name="Wiebenga A."/>
            <person name="Woodward S."/>
            <person name="Yakovlev I."/>
            <person name="Garbelotto M."/>
            <person name="Martin F."/>
            <person name="Grigoriev I.V."/>
            <person name="Stenlid J."/>
        </authorList>
    </citation>
    <scope>NUCLEOTIDE SEQUENCE [LARGE SCALE GENOMIC DNA]</scope>
    <source>
        <strain evidence="6 7">TC 32-1</strain>
    </source>
</reference>
<evidence type="ECO:0000256" key="4">
    <source>
        <dbReference type="ARBA" id="ARBA00022840"/>
    </source>
</evidence>
<keyword evidence="7" id="KW-1185">Reference proteome</keyword>
<dbReference type="PANTHER" id="PTHR23077:SF171">
    <property type="entry name" value="NUCLEAR VALOSIN-CONTAINING PROTEIN-LIKE"/>
    <property type="match status" value="1"/>
</dbReference>
<keyword evidence="3" id="KW-0547">Nucleotide-binding</keyword>
<keyword evidence="2" id="KW-0677">Repeat</keyword>